<dbReference type="Pfam" id="PF00672">
    <property type="entry name" value="HAMP"/>
    <property type="match status" value="1"/>
</dbReference>
<protein>
    <recommendedName>
        <fullName evidence="3">histidine kinase</fullName>
        <ecNumber evidence="3">2.7.13.3</ecNumber>
    </recommendedName>
</protein>
<evidence type="ECO:0000256" key="8">
    <source>
        <dbReference type="ARBA" id="ARBA00022777"/>
    </source>
</evidence>
<dbReference type="GO" id="GO:0005524">
    <property type="term" value="F:ATP binding"/>
    <property type="evidence" value="ECO:0007669"/>
    <property type="project" value="UniProtKB-KW"/>
</dbReference>
<dbReference type="GO" id="GO:0000155">
    <property type="term" value="F:phosphorelay sensor kinase activity"/>
    <property type="evidence" value="ECO:0007669"/>
    <property type="project" value="InterPro"/>
</dbReference>
<keyword evidence="11" id="KW-0902">Two-component regulatory system</keyword>
<proteinExistence type="predicted"/>
<dbReference type="PANTHER" id="PTHR45436">
    <property type="entry name" value="SENSOR HISTIDINE KINASE YKOH"/>
    <property type="match status" value="1"/>
</dbReference>
<evidence type="ECO:0000256" key="13">
    <source>
        <dbReference type="SAM" id="Phobius"/>
    </source>
</evidence>
<keyword evidence="12 13" id="KW-0472">Membrane</keyword>
<gene>
    <name evidence="16" type="ORF">ABW99_20370</name>
</gene>
<dbReference type="PROSITE" id="PS50885">
    <property type="entry name" value="HAMP"/>
    <property type="match status" value="1"/>
</dbReference>
<evidence type="ECO:0000313" key="17">
    <source>
        <dbReference type="Proteomes" id="UP000036700"/>
    </source>
</evidence>
<evidence type="ECO:0000259" key="14">
    <source>
        <dbReference type="PROSITE" id="PS50109"/>
    </source>
</evidence>
<comment type="subcellular location">
    <subcellularLocation>
        <location evidence="2">Membrane</location>
        <topology evidence="2">Multi-pass membrane protein</topology>
    </subcellularLocation>
</comment>
<organism evidence="16 17">
    <name type="scientific">Pandoraea thiooxydans</name>
    <dbReference type="NCBI Taxonomy" id="445709"/>
    <lineage>
        <taxon>Bacteria</taxon>
        <taxon>Pseudomonadati</taxon>
        <taxon>Pseudomonadota</taxon>
        <taxon>Betaproteobacteria</taxon>
        <taxon>Burkholderiales</taxon>
        <taxon>Burkholderiaceae</taxon>
        <taxon>Pandoraea</taxon>
    </lineage>
</organism>
<dbReference type="SMART" id="SM00388">
    <property type="entry name" value="HisKA"/>
    <property type="match status" value="1"/>
</dbReference>
<dbReference type="Gene3D" id="3.30.565.10">
    <property type="entry name" value="Histidine kinase-like ATPase, C-terminal domain"/>
    <property type="match status" value="1"/>
</dbReference>
<dbReference type="PROSITE" id="PS50109">
    <property type="entry name" value="HIS_KIN"/>
    <property type="match status" value="1"/>
</dbReference>
<dbReference type="InterPro" id="IPR004358">
    <property type="entry name" value="Sig_transdc_His_kin-like_C"/>
</dbReference>
<feature type="domain" description="Histidine kinase" evidence="14">
    <location>
        <begin position="219"/>
        <end position="431"/>
    </location>
</feature>
<evidence type="ECO:0000313" key="16">
    <source>
        <dbReference type="EMBL" id="AKJ70748.1"/>
    </source>
</evidence>
<keyword evidence="4" id="KW-0597">Phosphoprotein</keyword>
<dbReference type="EC" id="2.7.13.3" evidence="3"/>
<dbReference type="InterPro" id="IPR036097">
    <property type="entry name" value="HisK_dim/P_sf"/>
</dbReference>
<dbReference type="GO" id="GO:0005886">
    <property type="term" value="C:plasma membrane"/>
    <property type="evidence" value="ECO:0007669"/>
    <property type="project" value="TreeGrafter"/>
</dbReference>
<dbReference type="InterPro" id="IPR005467">
    <property type="entry name" value="His_kinase_dom"/>
</dbReference>
<evidence type="ECO:0000256" key="7">
    <source>
        <dbReference type="ARBA" id="ARBA00022741"/>
    </source>
</evidence>
<comment type="catalytic activity">
    <reaction evidence="1">
        <text>ATP + protein L-histidine = ADP + protein N-phospho-L-histidine.</text>
        <dbReference type="EC" id="2.7.13.3"/>
    </reaction>
</comment>
<dbReference type="InterPro" id="IPR036890">
    <property type="entry name" value="HATPase_C_sf"/>
</dbReference>
<dbReference type="InterPro" id="IPR003661">
    <property type="entry name" value="HisK_dim/P_dom"/>
</dbReference>
<feature type="domain" description="HAMP" evidence="15">
    <location>
        <begin position="159"/>
        <end position="211"/>
    </location>
</feature>
<evidence type="ECO:0000256" key="3">
    <source>
        <dbReference type="ARBA" id="ARBA00012438"/>
    </source>
</evidence>
<dbReference type="SUPFAM" id="SSF55874">
    <property type="entry name" value="ATPase domain of HSP90 chaperone/DNA topoisomerase II/histidine kinase"/>
    <property type="match status" value="1"/>
</dbReference>
<keyword evidence="8 16" id="KW-0418">Kinase</keyword>
<dbReference type="EMBL" id="CP011568">
    <property type="protein sequence ID" value="AKJ70748.1"/>
    <property type="molecule type" value="Genomic_DNA"/>
</dbReference>
<dbReference type="PRINTS" id="PR00344">
    <property type="entry name" value="BCTRLSENSOR"/>
</dbReference>
<evidence type="ECO:0000256" key="6">
    <source>
        <dbReference type="ARBA" id="ARBA00022692"/>
    </source>
</evidence>
<evidence type="ECO:0000256" key="4">
    <source>
        <dbReference type="ARBA" id="ARBA00022553"/>
    </source>
</evidence>
<dbReference type="Gene3D" id="1.10.287.130">
    <property type="match status" value="1"/>
</dbReference>
<accession>A0A0G3EUK5</accession>
<keyword evidence="6 13" id="KW-0812">Transmembrane</keyword>
<dbReference type="SMART" id="SM00387">
    <property type="entry name" value="HATPase_c"/>
    <property type="match status" value="1"/>
</dbReference>
<dbReference type="PANTHER" id="PTHR45436:SF14">
    <property type="entry name" value="SENSOR PROTEIN QSEC"/>
    <property type="match status" value="1"/>
</dbReference>
<dbReference type="Pfam" id="PF02518">
    <property type="entry name" value="HATPase_c"/>
    <property type="match status" value="1"/>
</dbReference>
<evidence type="ECO:0000256" key="5">
    <source>
        <dbReference type="ARBA" id="ARBA00022679"/>
    </source>
</evidence>
<evidence type="ECO:0000256" key="11">
    <source>
        <dbReference type="ARBA" id="ARBA00023012"/>
    </source>
</evidence>
<dbReference type="RefSeq" id="WP_047216850.1">
    <property type="nucleotide sequence ID" value="NZ_CP011568.3"/>
</dbReference>
<sequence>MRSIRRELLVSLLLTMLLALVLAGVAIYRQALWQANELFDFQLQQMALSLPPEAFSSVPGMRDSEGGLVIQIWSRNGVQLYYSHPRAPLPHRAELGFNTISTPQGDWRVYGAVVGHNVVQLAQPMSVRDTLAAALAVRTLLPLVILVPVLALLVWLIVGRGLRPLRRVAHALDQRAPGALEPLPDTRLPDEVRPLVLALNSLLERLSHALDQQKAFVADAAHELRTPLTALQLQLQIVERASDDEERRGALADLRHGMQRATRLVQQLLTLARQDPEAPSNLQKINLDDVLQAVVASYAPLAEARRIDLGLERAVSDEMPTQVSGDADALRTLFGNLIDNAIKYTPEGGRVDVRLAPRRVDVIDTGPGIPADERPRVFDRFYRRTGQAGDGSGLGLAIVKRIAEAHHADVILSDGADGRGLCVSVRFAEPAAAPLL</sequence>
<evidence type="ECO:0000259" key="15">
    <source>
        <dbReference type="PROSITE" id="PS50885"/>
    </source>
</evidence>
<dbReference type="KEGG" id="ptx:ABW99_20370"/>
<dbReference type="InterPro" id="IPR003660">
    <property type="entry name" value="HAMP_dom"/>
</dbReference>
<dbReference type="InterPro" id="IPR050428">
    <property type="entry name" value="TCS_sensor_his_kinase"/>
</dbReference>
<keyword evidence="17" id="KW-1185">Reference proteome</keyword>
<dbReference type="Pfam" id="PF00512">
    <property type="entry name" value="HisKA"/>
    <property type="match status" value="1"/>
</dbReference>
<dbReference type="InterPro" id="IPR003594">
    <property type="entry name" value="HATPase_dom"/>
</dbReference>
<evidence type="ECO:0000256" key="12">
    <source>
        <dbReference type="ARBA" id="ARBA00023136"/>
    </source>
</evidence>
<keyword evidence="7" id="KW-0547">Nucleotide-binding</keyword>
<keyword evidence="9" id="KW-0067">ATP-binding</keyword>
<dbReference type="PATRIC" id="fig|445709.3.peg.4273"/>
<evidence type="ECO:0000256" key="2">
    <source>
        <dbReference type="ARBA" id="ARBA00004141"/>
    </source>
</evidence>
<dbReference type="OrthoDB" id="8554694at2"/>
<evidence type="ECO:0000256" key="1">
    <source>
        <dbReference type="ARBA" id="ARBA00000085"/>
    </source>
</evidence>
<keyword evidence="10 13" id="KW-1133">Transmembrane helix</keyword>
<dbReference type="CDD" id="cd00082">
    <property type="entry name" value="HisKA"/>
    <property type="match status" value="1"/>
</dbReference>
<reference evidence="17" key="1">
    <citation type="submission" date="2015-06" db="EMBL/GenBank/DDBJ databases">
        <authorList>
            <person name="Lim Y.L."/>
            <person name="Ee R."/>
            <person name="Yong D."/>
            <person name="How K.Y."/>
            <person name="Yin W.F."/>
            <person name="Chan K.G."/>
        </authorList>
    </citation>
    <scope>NUCLEOTIDE SEQUENCE [LARGE SCALE GENOMIC DNA]</scope>
    <source>
        <strain evidence="17">DSM 25325</strain>
    </source>
</reference>
<evidence type="ECO:0000256" key="10">
    <source>
        <dbReference type="ARBA" id="ARBA00022989"/>
    </source>
</evidence>
<dbReference type="STRING" id="445709.ABW99_20370"/>
<name>A0A0G3EUK5_9BURK</name>
<keyword evidence="5" id="KW-0808">Transferase</keyword>
<dbReference type="CDD" id="cd06225">
    <property type="entry name" value="HAMP"/>
    <property type="match status" value="1"/>
</dbReference>
<dbReference type="Proteomes" id="UP000036700">
    <property type="component" value="Chromosome"/>
</dbReference>
<dbReference type="SUPFAM" id="SSF47384">
    <property type="entry name" value="Homodimeric domain of signal transducing histidine kinase"/>
    <property type="match status" value="1"/>
</dbReference>
<feature type="transmembrane region" description="Helical" evidence="13">
    <location>
        <begin position="131"/>
        <end position="158"/>
    </location>
</feature>
<dbReference type="Gene3D" id="6.10.340.10">
    <property type="match status" value="1"/>
</dbReference>
<dbReference type="AlphaFoldDB" id="A0A0G3EUK5"/>
<evidence type="ECO:0000256" key="9">
    <source>
        <dbReference type="ARBA" id="ARBA00022840"/>
    </source>
</evidence>